<evidence type="ECO:0000313" key="11">
    <source>
        <dbReference type="Proteomes" id="UP000321224"/>
    </source>
</evidence>
<sequence length="109" mass="11739">MMKRLVLVLSLSGATGAHADAVADVWKAKCTVCHGGDGKAQTKMGQKESIGDMSRPAWQQSRTDADIRKVIADGDPRNSKMKPFKDKLTPAQIDALVGYIRTMKAPTAP</sequence>
<evidence type="ECO:0000256" key="4">
    <source>
        <dbReference type="PROSITE-ProRule" id="PRU00433"/>
    </source>
</evidence>
<keyword evidence="1 4" id="KW-0349">Heme</keyword>
<keyword evidence="10" id="KW-1185">Reference proteome</keyword>
<dbReference type="RefSeq" id="WP_090485146.1">
    <property type="nucleotide sequence ID" value="NZ_BJVY01000003.1"/>
</dbReference>
<dbReference type="PROSITE" id="PS51007">
    <property type="entry name" value="CYTC"/>
    <property type="match status" value="1"/>
</dbReference>
<dbReference type="EMBL" id="FNAJ01000001">
    <property type="protein sequence ID" value="SDD37002.1"/>
    <property type="molecule type" value="Genomic_DNA"/>
</dbReference>
<evidence type="ECO:0000256" key="1">
    <source>
        <dbReference type="ARBA" id="ARBA00022617"/>
    </source>
</evidence>
<dbReference type="EMBL" id="BJVY01000003">
    <property type="protein sequence ID" value="GEL69045.1"/>
    <property type="molecule type" value="Genomic_DNA"/>
</dbReference>
<dbReference type="GO" id="GO:0009055">
    <property type="term" value="F:electron transfer activity"/>
    <property type="evidence" value="ECO:0007669"/>
    <property type="project" value="InterPro"/>
</dbReference>
<evidence type="ECO:0000256" key="6">
    <source>
        <dbReference type="SAM" id="SignalP"/>
    </source>
</evidence>
<name>A0A511H696_9BACT</name>
<organism evidence="8 11">
    <name type="scientific">Myxococcus virescens</name>
    <dbReference type="NCBI Taxonomy" id="83456"/>
    <lineage>
        <taxon>Bacteria</taxon>
        <taxon>Pseudomonadati</taxon>
        <taxon>Myxococcota</taxon>
        <taxon>Myxococcia</taxon>
        <taxon>Myxococcales</taxon>
        <taxon>Cystobacterineae</taxon>
        <taxon>Myxococcaceae</taxon>
        <taxon>Myxococcus</taxon>
    </lineage>
</organism>
<evidence type="ECO:0000256" key="5">
    <source>
        <dbReference type="SAM" id="MobiDB-lite"/>
    </source>
</evidence>
<evidence type="ECO:0000313" key="9">
    <source>
        <dbReference type="EMBL" id="SDD37002.1"/>
    </source>
</evidence>
<protein>
    <submittedName>
        <fullName evidence="9">Cytochrome c553</fullName>
    </submittedName>
</protein>
<feature type="signal peptide" evidence="6">
    <location>
        <begin position="1"/>
        <end position="19"/>
    </location>
</feature>
<keyword evidence="6" id="KW-0732">Signal</keyword>
<dbReference type="SUPFAM" id="SSF46626">
    <property type="entry name" value="Cytochrome c"/>
    <property type="match status" value="1"/>
</dbReference>
<gene>
    <name evidence="8" type="ORF">MVI01_08290</name>
    <name evidence="9" type="ORF">SAMN04488504_101616</name>
</gene>
<proteinExistence type="predicted"/>
<dbReference type="Proteomes" id="UP000198717">
    <property type="component" value="Unassembled WGS sequence"/>
</dbReference>
<dbReference type="Pfam" id="PF13442">
    <property type="entry name" value="Cytochrome_CBB3"/>
    <property type="match status" value="1"/>
</dbReference>
<comment type="caution">
    <text evidence="8">The sequence shown here is derived from an EMBL/GenBank/DDBJ whole genome shotgun (WGS) entry which is preliminary data.</text>
</comment>
<dbReference type="Gene3D" id="1.10.760.10">
    <property type="entry name" value="Cytochrome c-like domain"/>
    <property type="match status" value="1"/>
</dbReference>
<feature type="chain" id="PRO_5022897365" evidence="6">
    <location>
        <begin position="20"/>
        <end position="109"/>
    </location>
</feature>
<dbReference type="AlphaFoldDB" id="A0A511H696"/>
<dbReference type="GO" id="GO:0046872">
    <property type="term" value="F:metal ion binding"/>
    <property type="evidence" value="ECO:0007669"/>
    <property type="project" value="UniProtKB-KW"/>
</dbReference>
<keyword evidence="3 4" id="KW-0408">Iron</keyword>
<dbReference type="InterPro" id="IPR009056">
    <property type="entry name" value="Cyt_c-like_dom"/>
</dbReference>
<evidence type="ECO:0000313" key="10">
    <source>
        <dbReference type="Proteomes" id="UP000198717"/>
    </source>
</evidence>
<evidence type="ECO:0000313" key="8">
    <source>
        <dbReference type="EMBL" id="GEL69045.1"/>
    </source>
</evidence>
<reference evidence="8 11" key="2">
    <citation type="submission" date="2019-07" db="EMBL/GenBank/DDBJ databases">
        <title>Whole genome shotgun sequence of Myxococcus virescens NBRC 100334.</title>
        <authorList>
            <person name="Hosoyama A."/>
            <person name="Uohara A."/>
            <person name="Ohji S."/>
            <person name="Ichikawa N."/>
        </authorList>
    </citation>
    <scope>NUCLEOTIDE SEQUENCE [LARGE SCALE GENOMIC DNA]</scope>
    <source>
        <strain evidence="8 11">NBRC 100334</strain>
    </source>
</reference>
<reference evidence="9 10" key="1">
    <citation type="submission" date="2016-10" db="EMBL/GenBank/DDBJ databases">
        <authorList>
            <person name="Varghese N."/>
            <person name="Submissions S."/>
        </authorList>
    </citation>
    <scope>NUCLEOTIDE SEQUENCE [LARGE SCALE GENOMIC DNA]</scope>
    <source>
        <strain evidence="9 10">DSM 2260</strain>
    </source>
</reference>
<feature type="region of interest" description="Disordered" evidence="5">
    <location>
        <begin position="36"/>
        <end position="62"/>
    </location>
</feature>
<feature type="domain" description="Cytochrome c" evidence="7">
    <location>
        <begin position="17"/>
        <end position="104"/>
    </location>
</feature>
<accession>A0A511H696</accession>
<evidence type="ECO:0000256" key="2">
    <source>
        <dbReference type="ARBA" id="ARBA00022723"/>
    </source>
</evidence>
<dbReference type="GO" id="GO:0020037">
    <property type="term" value="F:heme binding"/>
    <property type="evidence" value="ECO:0007669"/>
    <property type="project" value="InterPro"/>
</dbReference>
<dbReference type="InterPro" id="IPR036909">
    <property type="entry name" value="Cyt_c-like_dom_sf"/>
</dbReference>
<dbReference type="Proteomes" id="UP000321224">
    <property type="component" value="Unassembled WGS sequence"/>
</dbReference>
<evidence type="ECO:0000256" key="3">
    <source>
        <dbReference type="ARBA" id="ARBA00023004"/>
    </source>
</evidence>
<keyword evidence="2 4" id="KW-0479">Metal-binding</keyword>
<evidence type="ECO:0000259" key="7">
    <source>
        <dbReference type="PROSITE" id="PS51007"/>
    </source>
</evidence>